<dbReference type="RefSeq" id="XP_033794630.1">
    <property type="nucleotide sequence ID" value="XM_033938739.1"/>
</dbReference>
<keyword evidence="9" id="KW-0378">Hydrolase</keyword>
<evidence type="ECO:0000256" key="17">
    <source>
        <dbReference type="SAM" id="MobiDB-lite"/>
    </source>
</evidence>
<evidence type="ECO:0000256" key="7">
    <source>
        <dbReference type="ARBA" id="ARBA00022763"/>
    </source>
</evidence>
<dbReference type="PANTHER" id="PTHR21220:SF0">
    <property type="entry name" value="DNA-DEPENDENT METALLOPROTEASE SPRTN"/>
    <property type="match status" value="1"/>
</dbReference>
<dbReference type="InterPro" id="IPR006642">
    <property type="entry name" value="Rad18_UBZ4"/>
</dbReference>
<gene>
    <name evidence="20" type="primary">SPRTN</name>
</gene>
<reference evidence="20" key="1">
    <citation type="submission" date="2025-08" db="UniProtKB">
        <authorList>
            <consortium name="RefSeq"/>
        </authorList>
    </citation>
    <scope>IDENTIFICATION</scope>
</reference>
<dbReference type="Gene3D" id="3.30.160.60">
    <property type="entry name" value="Classic Zinc Finger"/>
    <property type="match status" value="1"/>
</dbReference>
<evidence type="ECO:0000256" key="4">
    <source>
        <dbReference type="ARBA" id="ARBA00022454"/>
    </source>
</evidence>
<name>A0A6P8QFM4_GEOSA</name>
<dbReference type="Pfam" id="PF10263">
    <property type="entry name" value="SprT-like"/>
    <property type="match status" value="1"/>
</dbReference>
<dbReference type="SMART" id="SM00731">
    <property type="entry name" value="SprT"/>
    <property type="match status" value="1"/>
</dbReference>
<keyword evidence="5" id="KW-0645">Protease</keyword>
<dbReference type="InterPro" id="IPR006640">
    <property type="entry name" value="SprT-like_domain"/>
</dbReference>
<evidence type="ECO:0000256" key="6">
    <source>
        <dbReference type="ARBA" id="ARBA00022723"/>
    </source>
</evidence>
<keyword evidence="19" id="KW-1185">Reference proteome</keyword>
<dbReference type="GO" id="GO:0005694">
    <property type="term" value="C:chromosome"/>
    <property type="evidence" value="ECO:0007669"/>
    <property type="project" value="UniProtKB-SubCell"/>
</dbReference>
<dbReference type="GO" id="GO:0008270">
    <property type="term" value="F:zinc ion binding"/>
    <property type="evidence" value="ECO:0007669"/>
    <property type="project" value="UniProtKB-KW"/>
</dbReference>
<feature type="domain" description="UBZ4-type" evidence="18">
    <location>
        <begin position="466"/>
        <end position="491"/>
    </location>
</feature>
<dbReference type="InParanoid" id="A0A6P8QFM4"/>
<dbReference type="Pfam" id="PF22934">
    <property type="entry name" value="SPRTN_ZBD"/>
    <property type="match status" value="1"/>
</dbReference>
<evidence type="ECO:0000256" key="2">
    <source>
        <dbReference type="ARBA" id="ARBA00004286"/>
    </source>
</evidence>
<keyword evidence="7 16" id="KW-0227">DNA damage</keyword>
<evidence type="ECO:0000256" key="5">
    <source>
        <dbReference type="ARBA" id="ARBA00022670"/>
    </source>
</evidence>
<keyword evidence="8 16" id="KW-0863">Zinc-finger</keyword>
<organism evidence="19 20">
    <name type="scientific">Geotrypetes seraphini</name>
    <name type="common">Gaboon caecilian</name>
    <name type="synonym">Caecilia seraphini</name>
    <dbReference type="NCBI Taxonomy" id="260995"/>
    <lineage>
        <taxon>Eukaryota</taxon>
        <taxon>Metazoa</taxon>
        <taxon>Chordata</taxon>
        <taxon>Craniata</taxon>
        <taxon>Vertebrata</taxon>
        <taxon>Euteleostomi</taxon>
        <taxon>Amphibia</taxon>
        <taxon>Gymnophiona</taxon>
        <taxon>Geotrypetes</taxon>
    </lineage>
</organism>
<keyword evidence="11" id="KW-0482">Metalloprotease</keyword>
<keyword evidence="6" id="KW-0479">Metal-binding</keyword>
<accession>A0A6P8QFM4</accession>
<dbReference type="GO" id="GO:0004222">
    <property type="term" value="F:metalloendopeptidase activity"/>
    <property type="evidence" value="ECO:0007669"/>
    <property type="project" value="InterPro"/>
</dbReference>
<comment type="similarity">
    <text evidence="3">Belongs to the Spartan family.</text>
</comment>
<dbReference type="GO" id="GO:0006281">
    <property type="term" value="P:DNA repair"/>
    <property type="evidence" value="ECO:0007669"/>
    <property type="project" value="UniProtKB-KW"/>
</dbReference>
<feature type="compositionally biased region" description="Basic and acidic residues" evidence="17">
    <location>
        <begin position="230"/>
        <end position="241"/>
    </location>
</feature>
<dbReference type="Proteomes" id="UP000515159">
    <property type="component" value="Chromosome 3"/>
</dbReference>
<dbReference type="GO" id="GO:0005634">
    <property type="term" value="C:nucleus"/>
    <property type="evidence" value="ECO:0007669"/>
    <property type="project" value="UniProtKB-SubCell"/>
</dbReference>
<dbReference type="OrthoDB" id="5236983at2759"/>
<evidence type="ECO:0000256" key="8">
    <source>
        <dbReference type="ARBA" id="ARBA00022771"/>
    </source>
</evidence>
<feature type="region of interest" description="Disordered" evidence="17">
    <location>
        <begin position="230"/>
        <end position="260"/>
    </location>
</feature>
<evidence type="ECO:0000313" key="19">
    <source>
        <dbReference type="Proteomes" id="UP000515159"/>
    </source>
</evidence>
<dbReference type="GO" id="GO:0006508">
    <property type="term" value="P:proteolysis"/>
    <property type="evidence" value="ECO:0007669"/>
    <property type="project" value="UniProtKB-KW"/>
</dbReference>
<dbReference type="InterPro" id="IPR055220">
    <property type="entry name" value="SPRTN_ZBD"/>
</dbReference>
<evidence type="ECO:0000256" key="16">
    <source>
        <dbReference type="PROSITE-ProRule" id="PRU01256"/>
    </source>
</evidence>
<evidence type="ECO:0000256" key="1">
    <source>
        <dbReference type="ARBA" id="ARBA00004123"/>
    </source>
</evidence>
<keyword evidence="4" id="KW-0158">Chromosome</keyword>
<evidence type="ECO:0000256" key="15">
    <source>
        <dbReference type="ARBA" id="ARBA00030396"/>
    </source>
</evidence>
<dbReference type="PANTHER" id="PTHR21220">
    <property type="entry name" value="DNA-DEPENDENT METALLOPROTEASE SPRTN"/>
    <property type="match status" value="1"/>
</dbReference>
<dbReference type="FunFam" id="3.30.160.60:FF:000331">
    <property type="entry name" value="E3 ubiquitin-protein ligase RAD18"/>
    <property type="match status" value="1"/>
</dbReference>
<evidence type="ECO:0000256" key="10">
    <source>
        <dbReference type="ARBA" id="ARBA00022833"/>
    </source>
</evidence>
<dbReference type="GO" id="GO:0003697">
    <property type="term" value="F:single-stranded DNA binding"/>
    <property type="evidence" value="ECO:0007669"/>
    <property type="project" value="InterPro"/>
</dbReference>
<evidence type="ECO:0000259" key="18">
    <source>
        <dbReference type="PROSITE" id="PS51908"/>
    </source>
</evidence>
<evidence type="ECO:0000256" key="12">
    <source>
        <dbReference type="ARBA" id="ARBA00023204"/>
    </source>
</evidence>
<sequence length="491" mass="55251">MEQDLRLARQLQEQYDRELAVAEEEEGNLVSGQLRPPSVDVGRSVVDPAWELLDPSPDVRALFLQFNERFFWGKLSSVEVKWSPRMTLCAGVCSYEGRGGLCSIRLSEPLLKLRPRKDLVETLLHEMIHALLFVTNNDKDHDSHGSEFRNHMHRINGIAGSNISIYHNFHDEVDEYRKHWWQCNGPCQNRKPYFGYVKRAMNRPPSAIDPWWADHQKTCGGTFLKIKEPENYSKKGKEKNKLVHPQNSKPSENKGKLSGGIVPFSGKGYLLGKPSDSTLSERSISLGSTRIPSLSEIPRSESGSSLKIPLSSNKKLPVSYVTSIDSNKLSSNKKRQPNVSVSNTKIFKNINGSPVKIYPIFNKGERSKQSQQAILSPEMMQACFLNEVTLPRKKATSALDEPNSIKGTSKQSIYRRMDDKSASANLFVKTSDDAGNRYRTSVLKNHLGRTDEKLSSSSSFNSQNTRVTCPICRTDVLEAKINDHLDSCLVV</sequence>
<keyword evidence="13" id="KW-0539">Nucleus</keyword>
<evidence type="ECO:0000256" key="3">
    <source>
        <dbReference type="ARBA" id="ARBA00010724"/>
    </source>
</evidence>
<evidence type="ECO:0000256" key="11">
    <source>
        <dbReference type="ARBA" id="ARBA00023049"/>
    </source>
</evidence>
<dbReference type="InterPro" id="IPR044245">
    <property type="entry name" value="Spartan"/>
</dbReference>
<dbReference type="GO" id="GO:0031593">
    <property type="term" value="F:polyubiquitin modification-dependent protein binding"/>
    <property type="evidence" value="ECO:0007669"/>
    <property type="project" value="TreeGrafter"/>
</dbReference>
<evidence type="ECO:0000256" key="9">
    <source>
        <dbReference type="ARBA" id="ARBA00022801"/>
    </source>
</evidence>
<evidence type="ECO:0000256" key="13">
    <source>
        <dbReference type="ARBA" id="ARBA00023242"/>
    </source>
</evidence>
<keyword evidence="10" id="KW-0862">Zinc</keyword>
<dbReference type="SMART" id="SM00734">
    <property type="entry name" value="ZnF_Rad18"/>
    <property type="match status" value="1"/>
</dbReference>
<protein>
    <recommendedName>
        <fullName evidence="14">DNA-dependent metalloprotease SPRTN</fullName>
    </recommendedName>
    <alternativeName>
        <fullName evidence="15">Protein with SprT-like domain at the N terminus</fullName>
    </alternativeName>
</protein>
<keyword evidence="12 16" id="KW-0234">DNA repair</keyword>
<proteinExistence type="inferred from homology"/>
<dbReference type="GeneID" id="117357736"/>
<dbReference type="AlphaFoldDB" id="A0A6P8QFM4"/>
<dbReference type="PROSITE" id="PS51908">
    <property type="entry name" value="ZF_UBZ4"/>
    <property type="match status" value="1"/>
</dbReference>
<dbReference type="CTD" id="83932"/>
<comment type="subcellular location">
    <subcellularLocation>
        <location evidence="2">Chromosome</location>
    </subcellularLocation>
    <subcellularLocation>
        <location evidence="1">Nucleus</location>
    </subcellularLocation>
</comment>
<evidence type="ECO:0000256" key="14">
    <source>
        <dbReference type="ARBA" id="ARBA00023885"/>
    </source>
</evidence>
<dbReference type="FunCoup" id="A0A6P8QFM4">
    <property type="interactions" value="3092"/>
</dbReference>
<dbReference type="KEGG" id="gsh:117357736"/>
<evidence type="ECO:0000313" key="20">
    <source>
        <dbReference type="RefSeq" id="XP_033794630.1"/>
    </source>
</evidence>